<dbReference type="GO" id="GO:0005975">
    <property type="term" value="P:carbohydrate metabolic process"/>
    <property type="evidence" value="ECO:0007669"/>
    <property type="project" value="InterPro"/>
</dbReference>
<dbReference type="InterPro" id="IPR023296">
    <property type="entry name" value="Glyco_hydro_beta-prop_sf"/>
</dbReference>
<dbReference type="PANTHER" id="PTHR42732">
    <property type="entry name" value="BETA-GALACTOSIDASE"/>
    <property type="match status" value="1"/>
</dbReference>
<feature type="domain" description="Beta-mannosidase-like galactose-binding" evidence="7">
    <location>
        <begin position="47"/>
        <end position="117"/>
    </location>
</feature>
<dbReference type="InterPro" id="IPR051913">
    <property type="entry name" value="GH2_Domain-Containing"/>
</dbReference>
<dbReference type="InterPro" id="IPR006102">
    <property type="entry name" value="Ig-like_GH2"/>
</dbReference>
<evidence type="ECO:0000259" key="7">
    <source>
        <dbReference type="Pfam" id="PF22666"/>
    </source>
</evidence>
<dbReference type="AlphaFoldDB" id="A0A9D2NGN5"/>
<evidence type="ECO:0000256" key="3">
    <source>
        <dbReference type="ARBA" id="ARBA00022801"/>
    </source>
</evidence>
<dbReference type="Pfam" id="PF22666">
    <property type="entry name" value="Glyco_hydro_2_N2"/>
    <property type="match status" value="1"/>
</dbReference>
<dbReference type="InterPro" id="IPR006101">
    <property type="entry name" value="Glyco_hydro_2"/>
</dbReference>
<dbReference type="Gene3D" id="2.115.10.20">
    <property type="entry name" value="Glycosyl hydrolase domain, family 43"/>
    <property type="match status" value="1"/>
</dbReference>
<dbReference type="Pfam" id="PF00703">
    <property type="entry name" value="Glyco_hydro_2"/>
    <property type="match status" value="1"/>
</dbReference>
<dbReference type="InterPro" id="IPR006710">
    <property type="entry name" value="Glyco_hydro_43"/>
</dbReference>
<comment type="similarity">
    <text evidence="1">Belongs to the glycosyl hydrolase 2 family.</text>
</comment>
<dbReference type="Proteomes" id="UP000823891">
    <property type="component" value="Unassembled WGS sequence"/>
</dbReference>
<dbReference type="SUPFAM" id="SSF49785">
    <property type="entry name" value="Galactose-binding domain-like"/>
    <property type="match status" value="1"/>
</dbReference>
<protein>
    <submittedName>
        <fullName evidence="8">Family 43 glycosylhydrolase</fullName>
    </submittedName>
</protein>
<reference evidence="8" key="2">
    <citation type="submission" date="2021-04" db="EMBL/GenBank/DDBJ databases">
        <authorList>
            <person name="Gilroy R."/>
        </authorList>
    </citation>
    <scope>NUCLEOTIDE SEQUENCE</scope>
    <source>
        <strain evidence="8">USAMLcec2-132</strain>
    </source>
</reference>
<evidence type="ECO:0000259" key="5">
    <source>
        <dbReference type="Pfam" id="PF00703"/>
    </source>
</evidence>
<feature type="domain" description="Glycoside hydrolase family 2 immunoglobulin-like beta-sandwich" evidence="5">
    <location>
        <begin position="156"/>
        <end position="253"/>
    </location>
</feature>
<dbReference type="InterPro" id="IPR006103">
    <property type="entry name" value="Glyco_hydro_2_cat"/>
</dbReference>
<dbReference type="SUPFAM" id="SSF51445">
    <property type="entry name" value="(Trans)glycosidases"/>
    <property type="match status" value="1"/>
</dbReference>
<evidence type="ECO:0000256" key="1">
    <source>
        <dbReference type="ARBA" id="ARBA00007401"/>
    </source>
</evidence>
<dbReference type="Pfam" id="PF02836">
    <property type="entry name" value="Glyco_hydro_2_C"/>
    <property type="match status" value="1"/>
</dbReference>
<dbReference type="InterPro" id="IPR013783">
    <property type="entry name" value="Ig-like_fold"/>
</dbReference>
<dbReference type="EMBL" id="DWWS01000050">
    <property type="protein sequence ID" value="HJC24843.1"/>
    <property type="molecule type" value="Genomic_DNA"/>
</dbReference>
<dbReference type="InterPro" id="IPR054593">
    <property type="entry name" value="Beta-mannosidase-like_N2"/>
</dbReference>
<sequence length="1210" mass="136257">MRNIISLNENWKFEKPGEAEKIVSLPHTWNNVDGQDGGNDYYRGMCTYTRELELPKPEDGKRVWLEITGAAMSAAVYLNGEEITRHEGGYSAFRADLTDHLTGKDTLRITVDNSENTRVYPQKADFTFYGGLYREVRLVIVPAAHFALGYWGSEGIRVTPHVAEGSESAEVEITVYAEDAEGCAVAVRVAGSAEGTKGMEGAEKTAVIKDGCADVVISIPHVHLWNGLEDPYLYTASAVLESGDRVETRFGCRSFEIDPQKGFLLNGKPYPLRGVSRHQDREGLGNALTGKEHEEDMAIIREMGANTIRLAHYQHAQEFYDLCDETGMIVWAEIPYITQHMPQGRENTLSQMKELVIQNYNHPSIVCWGLSNEITASPVEDKEDLLENHRLLNELCHSLDKTRPTAMANVFMLEPEDEILAIPDINSYNLYYGWYLGELGQNEEFFDRYHAAYPDRAIGFSEYGADANPRFQSAAPEKGDYTESYQCVYHEHILKMLTERPYIWASHVWNMFDFAADGRDEGGRRGVNQKGLVSFDRKLKKDAFYLYKAYWSREPFVHICGRRYENRVGERAEIRVYSNQPTVTLTVDGAEAETKTGDKIFRFEIPLTGSHEITAQAGEGCGSCSARTADGVCTDKIVIRRVSEADPAYSLGRKGDVANWFDKEDLKEGYYSIKDTLGELTAHPGTGAIINRMMEKVAASRGDVAKAANQNAALQKMMAGMSLESLLKQAGDALLPEQIKALNAALQKFEKPKKEKAYRKLELSMESRLSQIFAHEESRGLFDRYLPGMRSKVEGQSSILGFSLGQLVAFSKGAVPKKTAEELDKALQALEIYAEQEEGYTEEQPLTPEAAKIVRGEKRNAVYPGRVWRDTEGKRIQAHAGAVLYEDGVYYWYGENKDRTDGKSPVWTWGIRAYRSTDLYNWEDMGLIIRPDLENQKAGLYPEKHVDRPHIVKCDATGKYVCWIKQSGDEACFLILEADAFAGPYRVVKEAYRPFGMKVGDFDMVKEEGGKCFLFMDADHAGVVGMELSADYLEAVGVISKQYENLHPPFCREGITLFERGGRKYMLTSGMTGYIPNKSDSAVSDAWTEPFVSQGNPHVDDGTNASFNSQISQVFRVPGKKELYVAIADRWVPGYHVDAKRADTIERVIASRYEPDKYPVAPKERSIVVESPMLESADTSAADYVWLPLEFDGEKVRIRWQDEWRMEDYE</sequence>
<evidence type="ECO:0000256" key="4">
    <source>
        <dbReference type="ARBA" id="ARBA00023295"/>
    </source>
</evidence>
<feature type="domain" description="Glycoside hydrolase family 2 catalytic" evidence="6">
    <location>
        <begin position="261"/>
        <end position="551"/>
    </location>
</feature>
<evidence type="ECO:0000313" key="8">
    <source>
        <dbReference type="EMBL" id="HJC24843.1"/>
    </source>
</evidence>
<gene>
    <name evidence="8" type="ORF">H9761_14255</name>
</gene>
<dbReference type="InterPro" id="IPR008979">
    <property type="entry name" value="Galactose-bd-like_sf"/>
</dbReference>
<keyword evidence="3" id="KW-0378">Hydrolase</keyword>
<dbReference type="Gene3D" id="2.60.40.10">
    <property type="entry name" value="Immunoglobulins"/>
    <property type="match status" value="2"/>
</dbReference>
<dbReference type="PRINTS" id="PR00132">
    <property type="entry name" value="GLHYDRLASE2"/>
</dbReference>
<comment type="caution">
    <text evidence="8">The sequence shown here is derived from an EMBL/GenBank/DDBJ whole genome shotgun (WGS) entry which is preliminary data.</text>
</comment>
<comment type="similarity">
    <text evidence="2">Belongs to the glycosyl hydrolase 43 family.</text>
</comment>
<name>A0A9D2NGN5_9FIRM</name>
<evidence type="ECO:0000256" key="2">
    <source>
        <dbReference type="ARBA" id="ARBA00009865"/>
    </source>
</evidence>
<evidence type="ECO:0000259" key="6">
    <source>
        <dbReference type="Pfam" id="PF02836"/>
    </source>
</evidence>
<dbReference type="Gene3D" id="2.60.120.260">
    <property type="entry name" value="Galactose-binding domain-like"/>
    <property type="match status" value="1"/>
</dbReference>
<dbReference type="Pfam" id="PF04616">
    <property type="entry name" value="Glyco_hydro_43"/>
    <property type="match status" value="1"/>
</dbReference>
<accession>A0A9D2NGN5</accession>
<reference evidence="8" key="1">
    <citation type="journal article" date="2021" name="PeerJ">
        <title>Extensive microbial diversity within the chicken gut microbiome revealed by metagenomics and culture.</title>
        <authorList>
            <person name="Gilroy R."/>
            <person name="Ravi A."/>
            <person name="Getino M."/>
            <person name="Pursley I."/>
            <person name="Horton D.L."/>
            <person name="Alikhan N.F."/>
            <person name="Baker D."/>
            <person name="Gharbi K."/>
            <person name="Hall N."/>
            <person name="Watson M."/>
            <person name="Adriaenssens E.M."/>
            <person name="Foster-Nyarko E."/>
            <person name="Jarju S."/>
            <person name="Secka A."/>
            <person name="Antonio M."/>
            <person name="Oren A."/>
            <person name="Chaudhuri R.R."/>
            <person name="La Ragione R."/>
            <person name="Hildebrand F."/>
            <person name="Pallen M.J."/>
        </authorList>
    </citation>
    <scope>NUCLEOTIDE SEQUENCE</scope>
    <source>
        <strain evidence="8">USAMLcec2-132</strain>
    </source>
</reference>
<dbReference type="SUPFAM" id="SSF49303">
    <property type="entry name" value="beta-Galactosidase/glucuronidase domain"/>
    <property type="match status" value="1"/>
</dbReference>
<dbReference type="InterPro" id="IPR036156">
    <property type="entry name" value="Beta-gal/glucu_dom_sf"/>
</dbReference>
<keyword evidence="4" id="KW-0326">Glycosidase</keyword>
<dbReference type="InterPro" id="IPR017853">
    <property type="entry name" value="GH"/>
</dbReference>
<dbReference type="GO" id="GO:0004553">
    <property type="term" value="F:hydrolase activity, hydrolyzing O-glycosyl compounds"/>
    <property type="evidence" value="ECO:0007669"/>
    <property type="project" value="InterPro"/>
</dbReference>
<proteinExistence type="inferred from homology"/>
<dbReference type="PANTHER" id="PTHR42732:SF1">
    <property type="entry name" value="BETA-MANNOSIDASE"/>
    <property type="match status" value="1"/>
</dbReference>
<evidence type="ECO:0000313" key="9">
    <source>
        <dbReference type="Proteomes" id="UP000823891"/>
    </source>
</evidence>
<dbReference type="CDD" id="cd18826">
    <property type="entry name" value="GH43_CtGH43-like"/>
    <property type="match status" value="1"/>
</dbReference>
<dbReference type="SUPFAM" id="SSF75005">
    <property type="entry name" value="Arabinanase/levansucrase/invertase"/>
    <property type="match status" value="1"/>
</dbReference>
<dbReference type="Gene3D" id="3.20.20.80">
    <property type="entry name" value="Glycosidases"/>
    <property type="match status" value="1"/>
</dbReference>
<organism evidence="8 9">
    <name type="scientific">Candidatus Eisenbergiella merdavium</name>
    <dbReference type="NCBI Taxonomy" id="2838551"/>
    <lineage>
        <taxon>Bacteria</taxon>
        <taxon>Bacillati</taxon>
        <taxon>Bacillota</taxon>
        <taxon>Clostridia</taxon>
        <taxon>Lachnospirales</taxon>
        <taxon>Lachnospiraceae</taxon>
        <taxon>Eisenbergiella</taxon>
    </lineage>
</organism>